<dbReference type="EMBL" id="CAJOBS010002295">
    <property type="protein sequence ID" value="CAF4805389.1"/>
    <property type="molecule type" value="Genomic_DNA"/>
</dbReference>
<accession>A0A821PIQ8</accession>
<reference evidence="1" key="1">
    <citation type="submission" date="2021-02" db="EMBL/GenBank/DDBJ databases">
        <authorList>
            <person name="Nowell W R."/>
        </authorList>
    </citation>
    <scope>NUCLEOTIDE SEQUENCE</scope>
</reference>
<dbReference type="AlphaFoldDB" id="A0A821PIQ8"/>
<evidence type="ECO:0000313" key="2">
    <source>
        <dbReference type="Proteomes" id="UP000663838"/>
    </source>
</evidence>
<sequence>MSYPLTENLKQSKTEYIDDKEQADIVVKQKNQLSVCDDIKPSPKVDLMRTAPSNLPTWVSSLFVHQQKTDGEILNSIALSLKSCTLPKVSLKIHDPRLENFDRDRYLKLINDKTLTSQTLFTLYNKAPRLTHKDGPESVNIIDHFLREASLKECLCQIHTKDNKQPNHFDLFNSTFVNHNHFKAAKSFLICFNSTVVKHKHLRLDTLSIILS</sequence>
<comment type="caution">
    <text evidence="1">The sequence shown here is derived from an EMBL/GenBank/DDBJ whole genome shotgun (WGS) entry which is preliminary data.</text>
</comment>
<proteinExistence type="predicted"/>
<evidence type="ECO:0000313" key="1">
    <source>
        <dbReference type="EMBL" id="CAF4805389.1"/>
    </source>
</evidence>
<gene>
    <name evidence="1" type="ORF">TOA249_LOCUS23632</name>
</gene>
<dbReference type="Proteomes" id="UP000663838">
    <property type="component" value="Unassembled WGS sequence"/>
</dbReference>
<organism evidence="1 2">
    <name type="scientific">Rotaria socialis</name>
    <dbReference type="NCBI Taxonomy" id="392032"/>
    <lineage>
        <taxon>Eukaryota</taxon>
        <taxon>Metazoa</taxon>
        <taxon>Spiralia</taxon>
        <taxon>Gnathifera</taxon>
        <taxon>Rotifera</taxon>
        <taxon>Eurotatoria</taxon>
        <taxon>Bdelloidea</taxon>
        <taxon>Philodinida</taxon>
        <taxon>Philodinidae</taxon>
        <taxon>Rotaria</taxon>
    </lineage>
</organism>
<protein>
    <submittedName>
        <fullName evidence="1">Uncharacterized protein</fullName>
    </submittedName>
</protein>
<name>A0A821PIQ8_9BILA</name>